<reference evidence="2" key="2">
    <citation type="journal article" date="2023" name="Proc. Natl. Acad. Sci. U.S.A.">
        <title>A global phylogenomic analysis of the shiitake genus Lentinula.</title>
        <authorList>
            <person name="Sierra-Patev S."/>
            <person name="Min B."/>
            <person name="Naranjo-Ortiz M."/>
            <person name="Looney B."/>
            <person name="Konkel Z."/>
            <person name="Slot J.C."/>
            <person name="Sakamoto Y."/>
            <person name="Steenwyk J.L."/>
            <person name="Rokas A."/>
            <person name="Carro J."/>
            <person name="Camarero S."/>
            <person name="Ferreira P."/>
            <person name="Molpeceres G."/>
            <person name="Ruiz-Duenas F.J."/>
            <person name="Serrano A."/>
            <person name="Henrissat B."/>
            <person name="Drula E."/>
            <person name="Hughes K.W."/>
            <person name="Mata J.L."/>
            <person name="Ishikawa N.K."/>
            <person name="Vargas-Isla R."/>
            <person name="Ushijima S."/>
            <person name="Smith C.A."/>
            <person name="Donoghue J."/>
            <person name="Ahrendt S."/>
            <person name="Andreopoulos W."/>
            <person name="He G."/>
            <person name="LaButti K."/>
            <person name="Lipzen A."/>
            <person name="Ng V."/>
            <person name="Riley R."/>
            <person name="Sandor L."/>
            <person name="Barry K."/>
            <person name="Martinez A.T."/>
            <person name="Xiao Y."/>
            <person name="Gibbons J.G."/>
            <person name="Terashima K."/>
            <person name="Grigoriev I.V."/>
            <person name="Hibbett D."/>
        </authorList>
    </citation>
    <scope>NUCLEOTIDE SEQUENCE</scope>
    <source>
        <strain evidence="2">Sp2 HRB7682 ss15</strain>
    </source>
</reference>
<feature type="chain" id="PRO_5040876244" evidence="1">
    <location>
        <begin position="24"/>
        <end position="174"/>
    </location>
</feature>
<accession>A0A9W9DFU9</accession>
<dbReference type="EMBL" id="JANVFS010000037">
    <property type="protein sequence ID" value="KAJ4468615.1"/>
    <property type="molecule type" value="Genomic_DNA"/>
</dbReference>
<reference evidence="2" key="1">
    <citation type="submission" date="2022-08" db="EMBL/GenBank/DDBJ databases">
        <authorList>
            <consortium name="DOE Joint Genome Institute"/>
            <person name="Min B."/>
            <person name="Riley R."/>
            <person name="Sierra-Patev S."/>
            <person name="Naranjo-Ortiz M."/>
            <person name="Looney B."/>
            <person name="Konkel Z."/>
            <person name="Slot J.C."/>
            <person name="Sakamoto Y."/>
            <person name="Steenwyk J.L."/>
            <person name="Rokas A."/>
            <person name="Carro J."/>
            <person name="Camarero S."/>
            <person name="Ferreira P."/>
            <person name="Molpeceres G."/>
            <person name="Ruiz-Duenas F.J."/>
            <person name="Serrano A."/>
            <person name="Henrissat B."/>
            <person name="Drula E."/>
            <person name="Hughes K.W."/>
            <person name="Mata J.L."/>
            <person name="Ishikawa N.K."/>
            <person name="Vargas-Isla R."/>
            <person name="Ushijima S."/>
            <person name="Smith C.A."/>
            <person name="Ahrendt S."/>
            <person name="Andreopoulos W."/>
            <person name="He G."/>
            <person name="Labutti K."/>
            <person name="Lipzen A."/>
            <person name="Ng V."/>
            <person name="Sandor L."/>
            <person name="Barry K."/>
            <person name="Martinez A.T."/>
            <person name="Xiao Y."/>
            <person name="Gibbons J.G."/>
            <person name="Terashima K."/>
            <person name="Hibbett D.S."/>
            <person name="Grigoriev I.V."/>
        </authorList>
    </citation>
    <scope>NUCLEOTIDE SEQUENCE</scope>
    <source>
        <strain evidence="2">Sp2 HRB7682 ss15</strain>
    </source>
</reference>
<evidence type="ECO:0000313" key="3">
    <source>
        <dbReference type="Proteomes" id="UP001150238"/>
    </source>
</evidence>
<evidence type="ECO:0000256" key="1">
    <source>
        <dbReference type="SAM" id="SignalP"/>
    </source>
</evidence>
<evidence type="ECO:0000313" key="2">
    <source>
        <dbReference type="EMBL" id="KAJ4468615.1"/>
    </source>
</evidence>
<keyword evidence="1" id="KW-0732">Signal</keyword>
<comment type="caution">
    <text evidence="2">The sequence shown here is derived from an EMBL/GenBank/DDBJ whole genome shotgun (WGS) entry which is preliminary data.</text>
</comment>
<protein>
    <submittedName>
        <fullName evidence="2">Uncharacterized protein</fullName>
    </submittedName>
</protein>
<sequence>MFKQVRNAILLSALAVAVPVVRAQSTVALSWNSTSPYGQSNGDFTLVQGTYGYTMAFTADSSSSSPTATYSEEFGSLVQHCPEIGYIAALIPQSGVIPETYILEWVDPTITLPEGSSTNSLVPASGGFVSTLGTGIFKGIEVDNTGVFAWVNETSAQDGGVQYWIVTTPDSTTC</sequence>
<dbReference type="Proteomes" id="UP001150238">
    <property type="component" value="Unassembled WGS sequence"/>
</dbReference>
<dbReference type="AlphaFoldDB" id="A0A9W9DFU9"/>
<name>A0A9W9DFU9_9AGAR</name>
<feature type="signal peptide" evidence="1">
    <location>
        <begin position="1"/>
        <end position="23"/>
    </location>
</feature>
<gene>
    <name evidence="2" type="ORF">C8J55DRAFT_200713</name>
</gene>
<proteinExistence type="predicted"/>
<organism evidence="2 3">
    <name type="scientific">Lentinula lateritia</name>
    <dbReference type="NCBI Taxonomy" id="40482"/>
    <lineage>
        <taxon>Eukaryota</taxon>
        <taxon>Fungi</taxon>
        <taxon>Dikarya</taxon>
        <taxon>Basidiomycota</taxon>
        <taxon>Agaricomycotina</taxon>
        <taxon>Agaricomycetes</taxon>
        <taxon>Agaricomycetidae</taxon>
        <taxon>Agaricales</taxon>
        <taxon>Marasmiineae</taxon>
        <taxon>Omphalotaceae</taxon>
        <taxon>Lentinula</taxon>
    </lineage>
</organism>